<organism evidence="2 3">
    <name type="scientific">Terrabacter terrae</name>
    <dbReference type="NCBI Taxonomy" id="318434"/>
    <lineage>
        <taxon>Bacteria</taxon>
        <taxon>Bacillati</taxon>
        <taxon>Actinomycetota</taxon>
        <taxon>Actinomycetes</taxon>
        <taxon>Micrococcales</taxon>
        <taxon>Intrasporangiaceae</taxon>
        <taxon>Terrabacter</taxon>
    </lineage>
</organism>
<reference evidence="2 3" key="1">
    <citation type="journal article" date="2019" name="Int. J. Syst. Evol. Microbiol.">
        <title>The Global Catalogue of Microorganisms (GCM) 10K type strain sequencing project: providing services to taxonomists for standard genome sequencing and annotation.</title>
        <authorList>
            <consortium name="The Broad Institute Genomics Platform"/>
            <consortium name="The Broad Institute Genome Sequencing Center for Infectious Disease"/>
            <person name="Wu L."/>
            <person name="Ma J."/>
        </authorList>
    </citation>
    <scope>NUCLEOTIDE SEQUENCE [LARGE SCALE GENOMIC DNA]</scope>
    <source>
        <strain evidence="2 3">JCM 14283</strain>
    </source>
</reference>
<accession>A0ABN2U225</accession>
<dbReference type="EMBL" id="BAAANB010000006">
    <property type="protein sequence ID" value="GAA2027222.1"/>
    <property type="molecule type" value="Genomic_DNA"/>
</dbReference>
<dbReference type="Proteomes" id="UP001501285">
    <property type="component" value="Unassembled WGS sequence"/>
</dbReference>
<protein>
    <submittedName>
        <fullName evidence="2">Uncharacterized protein</fullName>
    </submittedName>
</protein>
<proteinExistence type="predicted"/>
<keyword evidence="3" id="KW-1185">Reference proteome</keyword>
<evidence type="ECO:0000313" key="2">
    <source>
        <dbReference type="EMBL" id="GAA2027222.1"/>
    </source>
</evidence>
<sequence length="122" mass="13077">MALADRVGADRVKRWAARSLLHDHDRDGGHHGENDRYDTAPEKERAASFLALLRGGHPGGTLAAFLAVRTAIVLGRKHETSGAGAGTAPSRAPAGSRELVVLHLAHPVRTVGSTTWSRYRNI</sequence>
<feature type="region of interest" description="Disordered" evidence="1">
    <location>
        <begin position="19"/>
        <end position="40"/>
    </location>
</feature>
<gene>
    <name evidence="2" type="ORF">GCM10009740_16150</name>
</gene>
<feature type="compositionally biased region" description="Basic and acidic residues" evidence="1">
    <location>
        <begin position="20"/>
        <end position="40"/>
    </location>
</feature>
<evidence type="ECO:0000313" key="3">
    <source>
        <dbReference type="Proteomes" id="UP001501285"/>
    </source>
</evidence>
<name>A0ABN2U225_9MICO</name>
<evidence type="ECO:0000256" key="1">
    <source>
        <dbReference type="SAM" id="MobiDB-lite"/>
    </source>
</evidence>
<comment type="caution">
    <text evidence="2">The sequence shown here is derived from an EMBL/GenBank/DDBJ whole genome shotgun (WGS) entry which is preliminary data.</text>
</comment>